<dbReference type="AlphaFoldDB" id="A0A8C2YUK7"/>
<accession>A0A8C2YUK7</accession>
<dbReference type="OMA" id="ESCENTH"/>
<reference evidence="2" key="1">
    <citation type="submission" date="2025-08" db="UniProtKB">
        <authorList>
            <consortium name="Ensembl"/>
        </authorList>
    </citation>
    <scope>IDENTIFICATION</scope>
</reference>
<dbReference type="GeneTree" id="ENSGT00390000008489"/>
<name>A0A8C2YUK7_CHILA</name>
<dbReference type="PANTHER" id="PTHR15857">
    <property type="entry name" value="COMM DOMAIN CONTAINING PROTEIN 2"/>
    <property type="match status" value="1"/>
</dbReference>
<keyword evidence="3" id="KW-1185">Reference proteome</keyword>
<reference evidence="2" key="2">
    <citation type="submission" date="2025-09" db="UniProtKB">
        <authorList>
            <consortium name="Ensembl"/>
        </authorList>
    </citation>
    <scope>IDENTIFICATION</scope>
</reference>
<protein>
    <recommendedName>
        <fullName evidence="1">COMM domain-containing protein</fullName>
    </recommendedName>
</protein>
<dbReference type="PANTHER" id="PTHR15857:SF0">
    <property type="entry name" value="COMM DOMAIN-CONTAINING PROTEIN 2"/>
    <property type="match status" value="1"/>
</dbReference>
<dbReference type="Proteomes" id="UP000694398">
    <property type="component" value="Unassembled WGS sequence"/>
</dbReference>
<proteinExistence type="predicted"/>
<dbReference type="InterPro" id="IPR037354">
    <property type="entry name" value="Commd2"/>
</dbReference>
<dbReference type="Pfam" id="PF07258">
    <property type="entry name" value="COMM_domain"/>
    <property type="match status" value="1"/>
</dbReference>
<evidence type="ECO:0000259" key="1">
    <source>
        <dbReference type="PROSITE" id="PS51269"/>
    </source>
</evidence>
<dbReference type="InterPro" id="IPR017920">
    <property type="entry name" value="COMM"/>
</dbReference>
<feature type="domain" description="COMM" evidence="1">
    <location>
        <begin position="88"/>
        <end position="155"/>
    </location>
</feature>
<organism evidence="2 3">
    <name type="scientific">Chinchilla lanigera</name>
    <name type="common">Long-tailed chinchilla</name>
    <name type="synonym">Chinchilla villidera</name>
    <dbReference type="NCBI Taxonomy" id="34839"/>
    <lineage>
        <taxon>Eukaryota</taxon>
        <taxon>Metazoa</taxon>
        <taxon>Chordata</taxon>
        <taxon>Craniata</taxon>
        <taxon>Vertebrata</taxon>
        <taxon>Euteleostomi</taxon>
        <taxon>Mammalia</taxon>
        <taxon>Eutheria</taxon>
        <taxon>Euarchontoglires</taxon>
        <taxon>Glires</taxon>
        <taxon>Rodentia</taxon>
        <taxon>Hystricomorpha</taxon>
        <taxon>Chinchillidae</taxon>
        <taxon>Chinchilla</taxon>
    </lineage>
</organism>
<dbReference type="Ensembl" id="ENSCLAT00000024650.1">
    <property type="protein sequence ID" value="ENSCLAP00000024415.1"/>
    <property type="gene ID" value="ENSCLAG00000016764.1"/>
</dbReference>
<dbReference type="PROSITE" id="PS51269">
    <property type="entry name" value="COMM"/>
    <property type="match status" value="1"/>
</dbReference>
<sequence>MLLDLSKEHKKHLAVLLQVDSTVVTEFGQIHGVEGLTYLLAESSKLMISELHFQNSVFVLGFSEEFNRLLLQKQIRTILNELAPDLPNYHRSEWQLDVQLASRSLWQQIKPAVTFKLHLNYSGDHSTEVLQTDPATLLHLVQQLEQALEEMKTNQCRSHPHHQAVPVLRFQSLKSSVNW</sequence>
<evidence type="ECO:0000313" key="2">
    <source>
        <dbReference type="Ensembl" id="ENSCLAP00000024415.1"/>
    </source>
</evidence>
<evidence type="ECO:0000313" key="3">
    <source>
        <dbReference type="Proteomes" id="UP000694398"/>
    </source>
</evidence>